<feature type="compositionally biased region" description="Polar residues" evidence="8">
    <location>
        <begin position="47"/>
        <end position="59"/>
    </location>
</feature>
<keyword evidence="11" id="KW-1185">Reference proteome</keyword>
<reference evidence="10 11" key="1">
    <citation type="submission" date="2020-11" db="EMBL/GenBank/DDBJ databases">
        <title>WGS of Herminiimonas contaminans strain Marseille-Q4544 isolated from planarians Schmidtea mediterranea.</title>
        <authorList>
            <person name="Kangale L."/>
        </authorList>
    </citation>
    <scope>NUCLEOTIDE SEQUENCE [LARGE SCALE GENOMIC DNA]</scope>
    <source>
        <strain evidence="10 11">Marseille-Q4544</strain>
    </source>
</reference>
<evidence type="ECO:0000256" key="1">
    <source>
        <dbReference type="ARBA" id="ARBA00004442"/>
    </source>
</evidence>
<evidence type="ECO:0000256" key="3">
    <source>
        <dbReference type="ARBA" id="ARBA00022448"/>
    </source>
</evidence>
<evidence type="ECO:0000256" key="9">
    <source>
        <dbReference type="SAM" id="SignalP"/>
    </source>
</evidence>
<evidence type="ECO:0000256" key="4">
    <source>
        <dbReference type="ARBA" id="ARBA00022452"/>
    </source>
</evidence>
<feature type="signal peptide" evidence="9">
    <location>
        <begin position="1"/>
        <end position="24"/>
    </location>
</feature>
<protein>
    <submittedName>
        <fullName evidence="10">TolC family protein</fullName>
    </submittedName>
</protein>
<organism evidence="10 11">
    <name type="scientific">Herminiimonas contaminans</name>
    <dbReference type="NCBI Taxonomy" id="1111140"/>
    <lineage>
        <taxon>Bacteria</taxon>
        <taxon>Pseudomonadati</taxon>
        <taxon>Pseudomonadota</taxon>
        <taxon>Betaproteobacteria</taxon>
        <taxon>Burkholderiales</taxon>
        <taxon>Oxalobacteraceae</taxon>
        <taxon>Herminiimonas</taxon>
    </lineage>
</organism>
<comment type="similarity">
    <text evidence="2">Belongs to the outer membrane factor (OMF) (TC 1.B.17) family.</text>
</comment>
<dbReference type="InterPro" id="IPR051906">
    <property type="entry name" value="TolC-like"/>
</dbReference>
<proteinExistence type="inferred from homology"/>
<dbReference type="InterPro" id="IPR003423">
    <property type="entry name" value="OMP_efflux"/>
</dbReference>
<dbReference type="PANTHER" id="PTHR30026:SF20">
    <property type="entry name" value="OUTER MEMBRANE PROTEIN TOLC"/>
    <property type="match status" value="1"/>
</dbReference>
<evidence type="ECO:0000256" key="6">
    <source>
        <dbReference type="ARBA" id="ARBA00023136"/>
    </source>
</evidence>
<keyword evidence="7" id="KW-0998">Cell outer membrane</keyword>
<dbReference type="Proteomes" id="UP000657372">
    <property type="component" value="Unassembled WGS sequence"/>
</dbReference>
<keyword evidence="6" id="KW-0472">Membrane</keyword>
<comment type="subcellular location">
    <subcellularLocation>
        <location evidence="1">Cell outer membrane</location>
    </subcellularLocation>
</comment>
<keyword evidence="3" id="KW-0813">Transport</keyword>
<sequence length="553" mass="61029">MISTLKYRLLSSIPLLIASQLAFAAPSTPDTVAQSNLFRSRPGSGEQPFTQDIQRQKPTSGDEAVAPVAPPALRLPSDVPKRSKGESTNAAKASETMQADGSRDDEILQLLRQSDKAFTNPAVPLPDGITALSDGPLQNMLSLEEALARTLQNSYSYAAASAQAEGALYGKKAALGQLGPTLDVRAQRGREYSAPASIINPNTGRALSSDTHIRWDNSVILRQPLFAPASYFEYRKQASLANAADLRKEDAREALYYTTIKAYYDLLRSYVALTFARSYTERMDTLQDYMNKRLQGGGASKVDFERVRGRALNARSTMIEAEGVLESAMVTLAQLTGVRTQQLGVPTKMMPLVPNTSRLALEQIYENNPAVRAARQDTAAASEELKSARSRFSPNFSIEVSQARTDNAGGDGRLTTDRRYMFVMNMNLLNGGSDYYYQKQIGSKYVEKANTASDLERKLKEQIEINYRTLDAVKKRITIARQAYQTNADVADVFLEQLATGNKQLLDVLDAYQQAYLSRVELSQLLFLQADISYQILRNTGRASSFVEGMQQP</sequence>
<dbReference type="Gene3D" id="1.20.1600.10">
    <property type="entry name" value="Outer membrane efflux proteins (OEP)"/>
    <property type="match status" value="1"/>
</dbReference>
<gene>
    <name evidence="10" type="ORF">IXC47_05330</name>
</gene>
<dbReference type="EMBL" id="JADOEL010000003">
    <property type="protein sequence ID" value="MBF8177097.1"/>
    <property type="molecule type" value="Genomic_DNA"/>
</dbReference>
<keyword evidence="9" id="KW-0732">Signal</keyword>
<keyword evidence="4" id="KW-1134">Transmembrane beta strand</keyword>
<comment type="caution">
    <text evidence="10">The sequence shown here is derived from an EMBL/GenBank/DDBJ whole genome shotgun (WGS) entry which is preliminary data.</text>
</comment>
<name>A0ABS0EQI3_9BURK</name>
<feature type="compositionally biased region" description="Low complexity" evidence="8">
    <location>
        <begin position="64"/>
        <end position="76"/>
    </location>
</feature>
<dbReference type="RefSeq" id="WP_195874925.1">
    <property type="nucleotide sequence ID" value="NZ_JADOEL010000003.1"/>
</dbReference>
<feature type="compositionally biased region" description="Polar residues" evidence="8">
    <location>
        <begin position="86"/>
        <end position="99"/>
    </location>
</feature>
<evidence type="ECO:0000313" key="10">
    <source>
        <dbReference type="EMBL" id="MBF8177097.1"/>
    </source>
</evidence>
<keyword evidence="5" id="KW-0812">Transmembrane</keyword>
<evidence type="ECO:0000256" key="7">
    <source>
        <dbReference type="ARBA" id="ARBA00023237"/>
    </source>
</evidence>
<accession>A0ABS0EQI3</accession>
<evidence type="ECO:0000256" key="2">
    <source>
        <dbReference type="ARBA" id="ARBA00007613"/>
    </source>
</evidence>
<evidence type="ECO:0000256" key="8">
    <source>
        <dbReference type="SAM" id="MobiDB-lite"/>
    </source>
</evidence>
<feature type="chain" id="PRO_5045047500" evidence="9">
    <location>
        <begin position="25"/>
        <end position="553"/>
    </location>
</feature>
<dbReference type="PANTHER" id="PTHR30026">
    <property type="entry name" value="OUTER MEMBRANE PROTEIN TOLC"/>
    <property type="match status" value="1"/>
</dbReference>
<evidence type="ECO:0000256" key="5">
    <source>
        <dbReference type="ARBA" id="ARBA00022692"/>
    </source>
</evidence>
<evidence type="ECO:0000313" key="11">
    <source>
        <dbReference type="Proteomes" id="UP000657372"/>
    </source>
</evidence>
<dbReference type="SUPFAM" id="SSF56954">
    <property type="entry name" value="Outer membrane efflux proteins (OEP)"/>
    <property type="match status" value="1"/>
</dbReference>
<feature type="region of interest" description="Disordered" evidence="8">
    <location>
        <begin position="34"/>
        <end position="103"/>
    </location>
</feature>
<dbReference type="Pfam" id="PF02321">
    <property type="entry name" value="OEP"/>
    <property type="match status" value="2"/>
</dbReference>